<name>A0AA38KY33_TAXCH</name>
<feature type="non-terminal residue" evidence="1">
    <location>
        <position position="1"/>
    </location>
</feature>
<protein>
    <submittedName>
        <fullName evidence="1">Uncharacterized protein</fullName>
    </submittedName>
</protein>
<gene>
    <name evidence="1" type="ORF">KI387_011236</name>
</gene>
<dbReference type="Proteomes" id="UP000824469">
    <property type="component" value="Unassembled WGS sequence"/>
</dbReference>
<proteinExistence type="predicted"/>
<comment type="caution">
    <text evidence="1">The sequence shown here is derived from an EMBL/GenBank/DDBJ whole genome shotgun (WGS) entry which is preliminary data.</text>
</comment>
<dbReference type="EMBL" id="JAHRHJ020000008">
    <property type="protein sequence ID" value="KAH9306832.1"/>
    <property type="molecule type" value="Genomic_DNA"/>
</dbReference>
<evidence type="ECO:0000313" key="2">
    <source>
        <dbReference type="Proteomes" id="UP000824469"/>
    </source>
</evidence>
<feature type="non-terminal residue" evidence="1">
    <location>
        <position position="55"/>
    </location>
</feature>
<reference evidence="1 2" key="1">
    <citation type="journal article" date="2021" name="Nat. Plants">
        <title>The Taxus genome provides insights into paclitaxel biosynthesis.</title>
        <authorList>
            <person name="Xiong X."/>
            <person name="Gou J."/>
            <person name="Liao Q."/>
            <person name="Li Y."/>
            <person name="Zhou Q."/>
            <person name="Bi G."/>
            <person name="Li C."/>
            <person name="Du R."/>
            <person name="Wang X."/>
            <person name="Sun T."/>
            <person name="Guo L."/>
            <person name="Liang H."/>
            <person name="Lu P."/>
            <person name="Wu Y."/>
            <person name="Zhang Z."/>
            <person name="Ro D.K."/>
            <person name="Shang Y."/>
            <person name="Huang S."/>
            <person name="Yan J."/>
        </authorList>
    </citation>
    <scope>NUCLEOTIDE SEQUENCE [LARGE SCALE GENOMIC DNA]</scope>
    <source>
        <strain evidence="1">Ta-2019</strain>
    </source>
</reference>
<sequence>VDAEVDLMDRAANGSSMQVIKVVGIEEVCVVKVVVVLVGGGVGQVVLVVEVNGLI</sequence>
<accession>A0AA38KY33</accession>
<organism evidence="1 2">
    <name type="scientific">Taxus chinensis</name>
    <name type="common">Chinese yew</name>
    <name type="synonym">Taxus wallichiana var. chinensis</name>
    <dbReference type="NCBI Taxonomy" id="29808"/>
    <lineage>
        <taxon>Eukaryota</taxon>
        <taxon>Viridiplantae</taxon>
        <taxon>Streptophyta</taxon>
        <taxon>Embryophyta</taxon>
        <taxon>Tracheophyta</taxon>
        <taxon>Spermatophyta</taxon>
        <taxon>Pinopsida</taxon>
        <taxon>Pinidae</taxon>
        <taxon>Conifers II</taxon>
        <taxon>Cupressales</taxon>
        <taxon>Taxaceae</taxon>
        <taxon>Taxus</taxon>
    </lineage>
</organism>
<keyword evidence="2" id="KW-1185">Reference proteome</keyword>
<dbReference type="AlphaFoldDB" id="A0AA38KY33"/>
<evidence type="ECO:0000313" key="1">
    <source>
        <dbReference type="EMBL" id="KAH9306832.1"/>
    </source>
</evidence>